<comment type="caution">
    <text evidence="2">The sequence shown here is derived from an EMBL/GenBank/DDBJ whole genome shotgun (WGS) entry which is preliminary data.</text>
</comment>
<dbReference type="Proteomes" id="UP001183226">
    <property type="component" value="Unassembled WGS sequence"/>
</dbReference>
<dbReference type="RefSeq" id="WP_311545270.1">
    <property type="nucleotide sequence ID" value="NZ_JAVREK010000010.1"/>
</dbReference>
<dbReference type="InterPro" id="IPR001387">
    <property type="entry name" value="Cro/C1-type_HTH"/>
</dbReference>
<evidence type="ECO:0000259" key="1">
    <source>
        <dbReference type="PROSITE" id="PS50943"/>
    </source>
</evidence>
<dbReference type="Gene3D" id="1.10.260.40">
    <property type="entry name" value="lambda repressor-like DNA-binding domains"/>
    <property type="match status" value="1"/>
</dbReference>
<evidence type="ECO:0000313" key="3">
    <source>
        <dbReference type="Proteomes" id="UP001183226"/>
    </source>
</evidence>
<dbReference type="EMBL" id="JAVREK010000010">
    <property type="protein sequence ID" value="MDT0302795.1"/>
    <property type="molecule type" value="Genomic_DNA"/>
</dbReference>
<accession>A0ABU2KU16</accession>
<feature type="domain" description="HTH cro/C1-type" evidence="1">
    <location>
        <begin position="76"/>
        <end position="111"/>
    </location>
</feature>
<evidence type="ECO:0000313" key="2">
    <source>
        <dbReference type="EMBL" id="MDT0302795.1"/>
    </source>
</evidence>
<organism evidence="2 3">
    <name type="scientific">Streptomonospora wellingtoniae</name>
    <dbReference type="NCBI Taxonomy" id="3075544"/>
    <lineage>
        <taxon>Bacteria</taxon>
        <taxon>Bacillati</taxon>
        <taxon>Actinomycetota</taxon>
        <taxon>Actinomycetes</taxon>
        <taxon>Streptosporangiales</taxon>
        <taxon>Nocardiopsidaceae</taxon>
        <taxon>Streptomonospora</taxon>
    </lineage>
</organism>
<reference evidence="3" key="1">
    <citation type="submission" date="2023-07" db="EMBL/GenBank/DDBJ databases">
        <title>30 novel species of actinomycetes from the DSMZ collection.</title>
        <authorList>
            <person name="Nouioui I."/>
        </authorList>
    </citation>
    <scope>NUCLEOTIDE SEQUENCE [LARGE SCALE GENOMIC DNA]</scope>
    <source>
        <strain evidence="3">DSM 45055</strain>
    </source>
</reference>
<dbReference type="InterPro" id="IPR035996">
    <property type="entry name" value="4pyrrol_Methylase_sf"/>
</dbReference>
<gene>
    <name evidence="2" type="ORF">RM446_11795</name>
</gene>
<name>A0ABU2KU16_9ACTN</name>
<proteinExistence type="predicted"/>
<keyword evidence="3" id="KW-1185">Reference proteome</keyword>
<dbReference type="CDD" id="cd00093">
    <property type="entry name" value="HTH_XRE"/>
    <property type="match status" value="1"/>
</dbReference>
<protein>
    <submittedName>
        <fullName evidence="2">Helix-turn-helix transcriptional regulator</fullName>
    </submittedName>
</protein>
<dbReference type="PROSITE" id="PS50943">
    <property type="entry name" value="HTH_CROC1"/>
    <property type="match status" value="1"/>
</dbReference>
<sequence length="435" mass="46729">MNPTRATRAQLARGAARIRADQQRHGAPVHAIAAQITRDLPITQLEAWRLAYGWSRPSVVDAVGEVYRSDGLAPPGLTTAMLCRWEHGQARPGWEYVAALARVYRVDPSRLGVSLPTRVPGWYGHRIPQPRQEPPMPAEHPDLSAVADSIALHGPGSGTGDLAERALGYYNQHYSDYPPRVLASEVARCRGLLITHQDSDTRRVLGWLSAMLGNLTHHTGDATGALIHLGTAARIGAQVGEPHLAGWALGAQSMVATSQHRYAEALELADQAEPYADTALRRAQVVAWCRLRPLAAMGNADVLARAVASARRHMDQGEEQPGRFGFDRAEFELHVAEALVAGDPAGAARHAEASAGLKRTGSPGWSAATAVLARTHAARHDSGAACTAADEVLDAVPPERMRETTRARLRTLVADLSGQETPGVRGLEERVRALG</sequence>
<dbReference type="InterPro" id="IPR010982">
    <property type="entry name" value="Lambda_DNA-bd_dom_sf"/>
</dbReference>
<dbReference type="SUPFAM" id="SSF53790">
    <property type="entry name" value="Tetrapyrrole methylase"/>
    <property type="match status" value="1"/>
</dbReference>